<dbReference type="RefSeq" id="WP_008625850.1">
    <property type="nucleotide sequence ID" value="NZ_GL883828.1"/>
</dbReference>
<dbReference type="AlphaFoldDB" id="F3QSA4"/>
<keyword evidence="2" id="KW-1185">Reference proteome</keyword>
<sequence length="570" mass="64046">MDIMNRFKYVLVLLCGLYASCTKYDTPESIAGGIEDTAASKKSVKRYVLWLNIDGAVGSVVKQEVEKGTLLVMQKMLGHSKYVWTGVADDHALLPEGRESYDEEDPLTWATMLTGMNSRMHRIKDYSYTPDFMIGDAAVTYAKTIVQYVSDKDPNLLMSCVSPWPNLNRYVGGMQSVITSSSDEETLEVLQGQLEKGDNQLILAAFKGVLEAGKSGGFVAENASYLNALKLVDTGLGRLLATIEAREDAYYEDWLVCVTSNHGGTPDGRYGGNTDPERDIFGIFYYPHYTSYEMKGEVVWAAYFSKENWAAVEDSTALYGIGPNRELAVEINMRNIPTDKQSYHGNNWDRFVGKGKWGLFRQREKVKIYISGGNALEKEINAFNDARWHSFYTGLGPLSSGGRMYIMSYDGQRMLYDETQNMGVEDDSTALEVGHTGINFYAGSVRLWDTFLKDEDINEYMDYWVLPEGAAQRGHLIGEWHFSPDELKSDSIIPNKVKGMPDMVFREKPVFVKMANTLPGKRSSGDLAMENILIAPQVIYWLCGADAVGDELDGHCFLSSYMMEEQWRDQ</sequence>
<dbReference type="HOGENOM" id="CLU_024677_0_0_10"/>
<protein>
    <recommendedName>
        <fullName evidence="3">Type I phosphodiesterase / nucleotide pyrophosphatase</fullName>
    </recommendedName>
</protein>
<dbReference type="SUPFAM" id="SSF53649">
    <property type="entry name" value="Alkaline phosphatase-like"/>
    <property type="match status" value="1"/>
</dbReference>
<dbReference type="Proteomes" id="UP000005546">
    <property type="component" value="Unassembled WGS sequence"/>
</dbReference>
<dbReference type="OrthoDB" id="279982at2"/>
<comment type="caution">
    <text evidence="1">The sequence shown here is derived from an EMBL/GenBank/DDBJ whole genome shotgun (WGS) entry which is preliminary data.</text>
</comment>
<dbReference type="InterPro" id="IPR017850">
    <property type="entry name" value="Alkaline_phosphatase_core_sf"/>
</dbReference>
<gene>
    <name evidence="1" type="ORF">HMPREF9442_01061</name>
</gene>
<proteinExistence type="predicted"/>
<dbReference type="STRING" id="762982.HMPREF9442_01061"/>
<organism evidence="1 2">
    <name type="scientific">Paraprevotella xylaniphila YIT 11841</name>
    <dbReference type="NCBI Taxonomy" id="762982"/>
    <lineage>
        <taxon>Bacteria</taxon>
        <taxon>Pseudomonadati</taxon>
        <taxon>Bacteroidota</taxon>
        <taxon>Bacteroidia</taxon>
        <taxon>Bacteroidales</taxon>
        <taxon>Prevotellaceae</taxon>
        <taxon>Paraprevotella</taxon>
    </lineage>
</organism>
<evidence type="ECO:0000313" key="2">
    <source>
        <dbReference type="Proteomes" id="UP000005546"/>
    </source>
</evidence>
<dbReference type="eggNOG" id="COG1524">
    <property type="taxonomic scope" value="Bacteria"/>
</dbReference>
<dbReference type="EMBL" id="AFBR01000025">
    <property type="protein sequence ID" value="EGG55445.1"/>
    <property type="molecule type" value="Genomic_DNA"/>
</dbReference>
<name>F3QSA4_9BACT</name>
<evidence type="ECO:0008006" key="3">
    <source>
        <dbReference type="Google" id="ProtNLM"/>
    </source>
</evidence>
<dbReference type="Gene3D" id="3.40.720.10">
    <property type="entry name" value="Alkaline Phosphatase, subunit A"/>
    <property type="match status" value="1"/>
</dbReference>
<reference evidence="1 2" key="1">
    <citation type="submission" date="2011-02" db="EMBL/GenBank/DDBJ databases">
        <authorList>
            <person name="Weinstock G."/>
            <person name="Sodergren E."/>
            <person name="Clifton S."/>
            <person name="Fulton L."/>
            <person name="Fulton B."/>
            <person name="Courtney L."/>
            <person name="Fronick C."/>
            <person name="Harrison M."/>
            <person name="Strong C."/>
            <person name="Farmer C."/>
            <person name="Delahaunty K."/>
            <person name="Markovic C."/>
            <person name="Hall O."/>
            <person name="Minx P."/>
            <person name="Tomlinson C."/>
            <person name="Mitreva M."/>
            <person name="Hou S."/>
            <person name="Chen J."/>
            <person name="Wollam A."/>
            <person name="Pepin K.H."/>
            <person name="Johnson M."/>
            <person name="Bhonagiri V."/>
            <person name="Zhang X."/>
            <person name="Suruliraj S."/>
            <person name="Warren W."/>
            <person name="Chinwalla A."/>
            <person name="Mardis E.R."/>
            <person name="Wilson R.K."/>
        </authorList>
    </citation>
    <scope>NUCLEOTIDE SEQUENCE [LARGE SCALE GENOMIC DNA]</scope>
    <source>
        <strain evidence="1 2">YIT 11841</strain>
    </source>
</reference>
<accession>F3QSA4</accession>
<evidence type="ECO:0000313" key="1">
    <source>
        <dbReference type="EMBL" id="EGG55445.1"/>
    </source>
</evidence>